<feature type="region of interest" description="Disordered" evidence="2">
    <location>
        <begin position="161"/>
        <end position="192"/>
    </location>
</feature>
<feature type="region of interest" description="Disordered" evidence="2">
    <location>
        <begin position="649"/>
        <end position="1377"/>
    </location>
</feature>
<proteinExistence type="predicted"/>
<feature type="compositionally biased region" description="Polar residues" evidence="2">
    <location>
        <begin position="1311"/>
        <end position="1323"/>
    </location>
</feature>
<feature type="region of interest" description="Disordered" evidence="2">
    <location>
        <begin position="33"/>
        <end position="115"/>
    </location>
</feature>
<feature type="compositionally biased region" description="Low complexity" evidence="2">
    <location>
        <begin position="330"/>
        <end position="341"/>
    </location>
</feature>
<feature type="zinc finger region" description="C3H1-type" evidence="1">
    <location>
        <begin position="441"/>
        <end position="471"/>
    </location>
</feature>
<feature type="compositionally biased region" description="Polar residues" evidence="2">
    <location>
        <begin position="90"/>
        <end position="105"/>
    </location>
</feature>
<dbReference type="InterPro" id="IPR000571">
    <property type="entry name" value="Znf_CCCH"/>
</dbReference>
<evidence type="ECO:0000256" key="1">
    <source>
        <dbReference type="PROSITE-ProRule" id="PRU00723"/>
    </source>
</evidence>
<reference evidence="4" key="1">
    <citation type="submission" date="2021-01" db="EMBL/GenBank/DDBJ databases">
        <authorList>
            <person name="Kaushik A."/>
        </authorList>
    </citation>
    <scope>NUCLEOTIDE SEQUENCE</scope>
    <source>
        <strain evidence="4">AG3-1AP</strain>
    </source>
</reference>
<feature type="compositionally biased region" description="Polar residues" evidence="2">
    <location>
        <begin position="700"/>
        <end position="715"/>
    </location>
</feature>
<feature type="zinc finger region" description="C3H1-type" evidence="1">
    <location>
        <begin position="529"/>
        <end position="557"/>
    </location>
</feature>
<evidence type="ECO:0000313" key="4">
    <source>
        <dbReference type="EMBL" id="CAE6487376.1"/>
    </source>
</evidence>
<feature type="compositionally biased region" description="Acidic residues" evidence="2">
    <location>
        <begin position="78"/>
        <end position="87"/>
    </location>
</feature>
<feature type="compositionally biased region" description="Polar residues" evidence="2">
    <location>
        <begin position="1192"/>
        <end position="1203"/>
    </location>
</feature>
<feature type="compositionally biased region" description="Polar residues" evidence="2">
    <location>
        <begin position="779"/>
        <end position="798"/>
    </location>
</feature>
<keyword evidence="1" id="KW-0863">Zinc-finger</keyword>
<feature type="compositionally biased region" description="Low complexity" evidence="2">
    <location>
        <begin position="510"/>
        <end position="521"/>
    </location>
</feature>
<feature type="compositionally biased region" description="Low complexity" evidence="2">
    <location>
        <begin position="649"/>
        <end position="662"/>
    </location>
</feature>
<feature type="compositionally biased region" description="Polar residues" evidence="2">
    <location>
        <begin position="907"/>
        <end position="917"/>
    </location>
</feature>
<feature type="compositionally biased region" description="Low complexity" evidence="2">
    <location>
        <begin position="1126"/>
        <end position="1159"/>
    </location>
</feature>
<feature type="compositionally biased region" description="Pro residues" evidence="2">
    <location>
        <begin position="968"/>
        <end position="983"/>
    </location>
</feature>
<comment type="caution">
    <text evidence="4">The sequence shown here is derived from an EMBL/GenBank/DDBJ whole genome shotgun (WGS) entry which is preliminary data.</text>
</comment>
<keyword evidence="1" id="KW-0479">Metal-binding</keyword>
<feature type="compositionally biased region" description="Polar residues" evidence="2">
    <location>
        <begin position="53"/>
        <end position="75"/>
    </location>
</feature>
<feature type="compositionally biased region" description="Acidic residues" evidence="2">
    <location>
        <begin position="261"/>
        <end position="271"/>
    </location>
</feature>
<dbReference type="GO" id="GO:0008270">
    <property type="term" value="F:zinc ion binding"/>
    <property type="evidence" value="ECO:0007669"/>
    <property type="project" value="UniProtKB-KW"/>
</dbReference>
<dbReference type="Proteomes" id="UP000663831">
    <property type="component" value="Unassembled WGS sequence"/>
</dbReference>
<feature type="region of interest" description="Disordered" evidence="2">
    <location>
        <begin position="249"/>
        <end position="313"/>
    </location>
</feature>
<keyword evidence="1" id="KW-0862">Zinc</keyword>
<feature type="domain" description="C3H1-type" evidence="3">
    <location>
        <begin position="441"/>
        <end position="471"/>
    </location>
</feature>
<feature type="compositionally biased region" description="Basic residues" evidence="2">
    <location>
        <begin position="1065"/>
        <end position="1081"/>
    </location>
</feature>
<feature type="region of interest" description="Disordered" evidence="2">
    <location>
        <begin position="328"/>
        <end position="448"/>
    </location>
</feature>
<feature type="region of interest" description="Disordered" evidence="2">
    <location>
        <begin position="510"/>
        <end position="534"/>
    </location>
</feature>
<feature type="compositionally biased region" description="Pro residues" evidence="2">
    <location>
        <begin position="844"/>
        <end position="856"/>
    </location>
</feature>
<accession>A0A8H3CMS9</accession>
<evidence type="ECO:0000256" key="2">
    <source>
        <dbReference type="SAM" id="MobiDB-lite"/>
    </source>
</evidence>
<sequence>MLANGEPAPTTAPSFESFSFSFSRPSLLSRLNMSAQAVEPEPSSSTSSSAVTGTTNFSGAEPTTSGASFDSNTRSTLDEDMSPEEENGIVSPSRNDLNRNSSTPRAGSPDAMEIDINGDPEIMEIFSSQAAGGSRIPAPYRDLPTNHHFVAPPAFLPYPRSPVRRFPEGHPPHTPPSLFGHLPRAPPRSPRLDPLQILELESARERNEWEQVCNELGRPKLERRGTIAGPSQAHFTRSSVPQTQVQVNGNAKKAISQAPPSEDDYESDSSDVELRIYNADSIDESQPNSALGTVPPTPLGARPPVTQSLTVPNGAGSVAHRAIIERLSQGPGTPGVSGSTPEAAADRPTPSNNTTPAKRKADDVDHVAQESSAKRKSPAPHQPNSERTGVPPPLRAQIDRIPAPLPSSSVPPASVATNATPPQTTTPQPIASSSSSTSAPSVSGSICRFHNRPPGRVCVRKDQCPDLHIGELQKSTPSASPAPPAIESPFLSSSAPTTTVVPPVIAPPLSRTPSLASALPPSTNPSPPRRTRTRCRYFSRPTGCARGVDCQFAHGSYEQTSRPPSRQLAPSPIPSIQVPMPTSTPTATLAPIPVRVGPKAPLPATAASLVLPSGAGGASIPAPTTVAPTVPFHAGAPFVPTPTPLILAPTPVPHPTGTVHPLPAKPPPAVTSPNTSPKASTLQAKGKKAKGKAAQGTLPGPSSANKPGAPSNANANKPGGSANVQVKTEQDAPVPNTKAAKRKASGSQPKPQPARLNTGAREIKQEEVTLYDLADDSPQEPSGSSVLPSELTQSQPRTQAPPPRTDETRPEVVQTQPRPIAPLPARAVPSPAPAPTNTVLTPRNRPPPPPYRPPPGSNANSPPLAQAPPAPVLLSAAPLAPAAPPAPTVPVTAVIPPTPARPVPEQSAPQVPATSASNGPTMNTANPPAANIPRPPVASGTTTQVVNTPKPPAQASPARTATGKLTIPVPPRSNPPLAPPRPDMAPDSSPPQTQMQLRPRNRQASREPARPDDRALVRRTSPVRRNSRDLLRRSPSPEPSRSLMTRIDYRSNPGGSSYRPPSRSRSPRGRHYSPPPLRRRSPPPPRGRSPSPARYRDWRSRSRSPIRRPLRERFVPRAMPPRRSPSPRYSLSPSRSPIYRSPLSPSRSISRSPSRSPPRQRFEPRPPADGYSKGSAYFPAEKNIPRAWESEAGSSRPVQNQGYDPSPIETMVIVDEPTRNSTPPPRNAINEYDSFNHSRTMDISPMSSPARGYVGSGLGNRISDYSSPAANDYSPPMTTSYAPPPLPSEQRENLLTRMTGEPDLANRLAPASSTNRGQAPNRAQPTNKPTKPQQPLANRLGGGDPYPNQASRNDRRPPPPRDTGVRGGKLMSRMTGK</sequence>
<feature type="compositionally biased region" description="Low complexity" evidence="2">
    <location>
        <begin position="918"/>
        <end position="932"/>
    </location>
</feature>
<feature type="compositionally biased region" description="Basic and acidic residues" evidence="2">
    <location>
        <begin position="1004"/>
        <end position="1016"/>
    </location>
</feature>
<feature type="domain" description="C3H1-type" evidence="3">
    <location>
        <begin position="529"/>
        <end position="557"/>
    </location>
</feature>
<feature type="compositionally biased region" description="Polar residues" evidence="2">
    <location>
        <begin position="671"/>
        <end position="682"/>
    </location>
</feature>
<feature type="compositionally biased region" description="Low complexity" evidence="2">
    <location>
        <begin position="1324"/>
        <end position="1335"/>
    </location>
</feature>
<feature type="compositionally biased region" description="Basic and acidic residues" evidence="2">
    <location>
        <begin position="359"/>
        <end position="368"/>
    </location>
</feature>
<feature type="compositionally biased region" description="Low complexity" evidence="2">
    <location>
        <begin position="406"/>
        <end position="446"/>
    </location>
</feature>
<evidence type="ECO:0000259" key="3">
    <source>
        <dbReference type="PROSITE" id="PS50103"/>
    </source>
</evidence>
<organism evidence="4 5">
    <name type="scientific">Rhizoctonia solani</name>
    <dbReference type="NCBI Taxonomy" id="456999"/>
    <lineage>
        <taxon>Eukaryota</taxon>
        <taxon>Fungi</taxon>
        <taxon>Dikarya</taxon>
        <taxon>Basidiomycota</taxon>
        <taxon>Agaricomycotina</taxon>
        <taxon>Agaricomycetes</taxon>
        <taxon>Cantharellales</taxon>
        <taxon>Ceratobasidiaceae</taxon>
        <taxon>Rhizoctonia</taxon>
    </lineage>
</organism>
<feature type="compositionally biased region" description="Low complexity" evidence="2">
    <location>
        <begin position="1050"/>
        <end position="1064"/>
    </location>
</feature>
<evidence type="ECO:0000313" key="5">
    <source>
        <dbReference type="Proteomes" id="UP000663831"/>
    </source>
</evidence>
<dbReference type="PROSITE" id="PS50103">
    <property type="entry name" value="ZF_C3H1"/>
    <property type="match status" value="2"/>
</dbReference>
<feature type="compositionally biased region" description="Low complexity" evidence="2">
    <location>
        <begin position="33"/>
        <end position="52"/>
    </location>
</feature>
<dbReference type="EMBL" id="CAJMWV010003751">
    <property type="protein sequence ID" value="CAE6487376.1"/>
    <property type="molecule type" value="Genomic_DNA"/>
</dbReference>
<gene>
    <name evidence="4" type="ORF">RDB_LOCUS105357</name>
</gene>
<protein>
    <recommendedName>
        <fullName evidence="3">C3H1-type domain-containing protein</fullName>
    </recommendedName>
</protein>
<name>A0A8H3CMS9_9AGAM</name>